<organism evidence="1 2">
    <name type="scientific">Catharanthus roseus</name>
    <name type="common">Madagascar periwinkle</name>
    <name type="synonym">Vinca rosea</name>
    <dbReference type="NCBI Taxonomy" id="4058"/>
    <lineage>
        <taxon>Eukaryota</taxon>
        <taxon>Viridiplantae</taxon>
        <taxon>Streptophyta</taxon>
        <taxon>Embryophyta</taxon>
        <taxon>Tracheophyta</taxon>
        <taxon>Spermatophyta</taxon>
        <taxon>Magnoliopsida</taxon>
        <taxon>eudicotyledons</taxon>
        <taxon>Gunneridae</taxon>
        <taxon>Pentapetalae</taxon>
        <taxon>asterids</taxon>
        <taxon>lamiids</taxon>
        <taxon>Gentianales</taxon>
        <taxon>Apocynaceae</taxon>
        <taxon>Rauvolfioideae</taxon>
        <taxon>Vinceae</taxon>
        <taxon>Catharanthinae</taxon>
        <taxon>Catharanthus</taxon>
    </lineage>
</organism>
<dbReference type="Proteomes" id="UP001060085">
    <property type="component" value="Linkage Group LG07"/>
</dbReference>
<protein>
    <submittedName>
        <fullName evidence="1">Uncharacterized protein</fullName>
    </submittedName>
</protein>
<reference evidence="2" key="1">
    <citation type="journal article" date="2023" name="Nat. Plants">
        <title>Single-cell RNA sequencing provides a high-resolution roadmap for understanding the multicellular compartmentation of specialized metabolism.</title>
        <authorList>
            <person name="Sun S."/>
            <person name="Shen X."/>
            <person name="Li Y."/>
            <person name="Li Y."/>
            <person name="Wang S."/>
            <person name="Li R."/>
            <person name="Zhang H."/>
            <person name="Shen G."/>
            <person name="Guo B."/>
            <person name="Wei J."/>
            <person name="Xu J."/>
            <person name="St-Pierre B."/>
            <person name="Chen S."/>
            <person name="Sun C."/>
        </authorList>
    </citation>
    <scope>NUCLEOTIDE SEQUENCE [LARGE SCALE GENOMIC DNA]</scope>
</reference>
<gene>
    <name evidence="1" type="ORF">M9H77_32600</name>
</gene>
<dbReference type="EMBL" id="CM044707">
    <property type="protein sequence ID" value="KAI5655413.1"/>
    <property type="molecule type" value="Genomic_DNA"/>
</dbReference>
<evidence type="ECO:0000313" key="1">
    <source>
        <dbReference type="EMBL" id="KAI5655413.1"/>
    </source>
</evidence>
<comment type="caution">
    <text evidence="1">The sequence shown here is derived from an EMBL/GenBank/DDBJ whole genome shotgun (WGS) entry which is preliminary data.</text>
</comment>
<keyword evidence="2" id="KW-1185">Reference proteome</keyword>
<proteinExistence type="predicted"/>
<name>A0ACC0A5V8_CATRO</name>
<accession>A0ACC0A5V8</accession>
<evidence type="ECO:0000313" key="2">
    <source>
        <dbReference type="Proteomes" id="UP001060085"/>
    </source>
</evidence>
<sequence>MVQMLGAAPQDSSCSTHGYSHAEYCVSSSDPYVPGSADRGEADERGGDDGDDDGDGDGGDDDRDEEQTVYIAPVAPARSRNKRPEVARDVPAPTQKRKKAAEGGPVDPELIPSYDGGHVAGRIWSGHDRGLLKCRSRYMALTGWDLIDSQAWIYLYFPMFAPPFRHSSEGCKPFIQMFPTIGYKNENKLLDTRLRLDMMTADEV</sequence>